<dbReference type="Proteomes" id="UP000278733">
    <property type="component" value="Chromosome"/>
</dbReference>
<accession>A0A448MMQ6</accession>
<evidence type="ECO:0000313" key="2">
    <source>
        <dbReference type="Proteomes" id="UP000278733"/>
    </source>
</evidence>
<dbReference type="AlphaFoldDB" id="A0A448MMQ6"/>
<proteinExistence type="predicted"/>
<reference evidence="1 2" key="1">
    <citation type="submission" date="2018-12" db="EMBL/GenBank/DDBJ databases">
        <authorList>
            <consortium name="Pathogen Informatics"/>
        </authorList>
    </citation>
    <scope>NUCLEOTIDE SEQUENCE [LARGE SCALE GENOMIC DNA]</scope>
    <source>
        <strain evidence="1 2">NCTC8284</strain>
    </source>
</reference>
<dbReference type="KEGG" id="rpne:NCTC8284_01564"/>
<name>A0A448MMQ6_9PAST</name>
<gene>
    <name evidence="1" type="ORF">NCTC8284_01564</name>
</gene>
<sequence>MQFSPEILLHSWQNEEIGGKDILRKHIDQIFEQFVI</sequence>
<evidence type="ECO:0000313" key="1">
    <source>
        <dbReference type="EMBL" id="VEH66396.1"/>
    </source>
</evidence>
<dbReference type="EMBL" id="LR134405">
    <property type="protein sequence ID" value="VEH66396.1"/>
    <property type="molecule type" value="Genomic_DNA"/>
</dbReference>
<organism evidence="1 2">
    <name type="scientific">Rodentibacter pneumotropicus</name>
    <dbReference type="NCBI Taxonomy" id="758"/>
    <lineage>
        <taxon>Bacteria</taxon>
        <taxon>Pseudomonadati</taxon>
        <taxon>Pseudomonadota</taxon>
        <taxon>Gammaproteobacteria</taxon>
        <taxon>Pasteurellales</taxon>
        <taxon>Pasteurellaceae</taxon>
        <taxon>Rodentibacter</taxon>
    </lineage>
</organism>
<protein>
    <submittedName>
        <fullName evidence="1">Uncharacterized protein</fullName>
    </submittedName>
</protein>